<feature type="region of interest" description="Disordered" evidence="1">
    <location>
        <begin position="128"/>
        <end position="148"/>
    </location>
</feature>
<name>A0ABU2N3B1_9PSEU</name>
<keyword evidence="2" id="KW-1133">Transmembrane helix</keyword>
<protein>
    <recommendedName>
        <fullName evidence="5">Integral membrane protein</fullName>
    </recommendedName>
</protein>
<evidence type="ECO:0008006" key="5">
    <source>
        <dbReference type="Google" id="ProtNLM"/>
    </source>
</evidence>
<evidence type="ECO:0000313" key="4">
    <source>
        <dbReference type="Proteomes" id="UP001183202"/>
    </source>
</evidence>
<feature type="transmembrane region" description="Helical" evidence="2">
    <location>
        <begin position="46"/>
        <end position="68"/>
    </location>
</feature>
<comment type="caution">
    <text evidence="3">The sequence shown here is derived from an EMBL/GenBank/DDBJ whole genome shotgun (WGS) entry which is preliminary data.</text>
</comment>
<keyword evidence="4" id="KW-1185">Reference proteome</keyword>
<reference evidence="4" key="1">
    <citation type="submission" date="2023-07" db="EMBL/GenBank/DDBJ databases">
        <title>30 novel species of actinomycetes from the DSMZ collection.</title>
        <authorList>
            <person name="Nouioui I."/>
        </authorList>
    </citation>
    <scope>NUCLEOTIDE SEQUENCE [LARGE SCALE GENOMIC DNA]</scope>
    <source>
        <strain evidence="4">DSM 45834</strain>
    </source>
</reference>
<keyword evidence="2" id="KW-0472">Membrane</keyword>
<organism evidence="3 4">
    <name type="scientific">Pseudonocardia charpentierae</name>
    <dbReference type="NCBI Taxonomy" id="3075545"/>
    <lineage>
        <taxon>Bacteria</taxon>
        <taxon>Bacillati</taxon>
        <taxon>Actinomycetota</taxon>
        <taxon>Actinomycetes</taxon>
        <taxon>Pseudonocardiales</taxon>
        <taxon>Pseudonocardiaceae</taxon>
        <taxon>Pseudonocardia</taxon>
    </lineage>
</organism>
<dbReference type="Proteomes" id="UP001183202">
    <property type="component" value="Unassembled WGS sequence"/>
</dbReference>
<keyword evidence="2" id="KW-0812">Transmembrane</keyword>
<evidence type="ECO:0000256" key="2">
    <source>
        <dbReference type="SAM" id="Phobius"/>
    </source>
</evidence>
<gene>
    <name evidence="3" type="ORF">RM445_01775</name>
</gene>
<sequence>MTDTAEYITLLVISVAITIAVGRVLSMSGRPFLQEVFEDEKVTSSVNRLLSVLFHLITIGVLTIISVWQIDVGSQLQNMVFKIGIVLIVLGIAYGISMLVLIRVRQQRRADQISEEVQLKLADGGISTHPVSTQTAHPVQPVVPPNGL</sequence>
<feature type="transmembrane region" description="Helical" evidence="2">
    <location>
        <begin position="80"/>
        <end position="102"/>
    </location>
</feature>
<feature type="transmembrane region" description="Helical" evidence="2">
    <location>
        <begin position="6"/>
        <end position="25"/>
    </location>
</feature>
<dbReference type="RefSeq" id="WP_311554147.1">
    <property type="nucleotide sequence ID" value="NZ_JAVREJ010000001.1"/>
</dbReference>
<evidence type="ECO:0000313" key="3">
    <source>
        <dbReference type="EMBL" id="MDT0348250.1"/>
    </source>
</evidence>
<evidence type="ECO:0000256" key="1">
    <source>
        <dbReference type="SAM" id="MobiDB-lite"/>
    </source>
</evidence>
<accession>A0ABU2N3B1</accession>
<proteinExistence type="predicted"/>
<dbReference type="EMBL" id="JAVREJ010000001">
    <property type="protein sequence ID" value="MDT0348250.1"/>
    <property type="molecule type" value="Genomic_DNA"/>
</dbReference>